<keyword evidence="4" id="KW-1185">Reference proteome</keyword>
<name>A0A0L7KZ55_OPEBR</name>
<dbReference type="Proteomes" id="UP000037510">
    <property type="component" value="Unassembled WGS sequence"/>
</dbReference>
<dbReference type="AlphaFoldDB" id="A0A0L7KZ55"/>
<evidence type="ECO:0000313" key="4">
    <source>
        <dbReference type="Proteomes" id="UP000037510"/>
    </source>
</evidence>
<evidence type="ECO:0000313" key="3">
    <source>
        <dbReference type="EMBL" id="KOB68304.1"/>
    </source>
</evidence>
<organism evidence="3 4">
    <name type="scientific">Operophtera brumata</name>
    <name type="common">Winter moth</name>
    <name type="synonym">Phalaena brumata</name>
    <dbReference type="NCBI Taxonomy" id="104452"/>
    <lineage>
        <taxon>Eukaryota</taxon>
        <taxon>Metazoa</taxon>
        <taxon>Ecdysozoa</taxon>
        <taxon>Arthropoda</taxon>
        <taxon>Hexapoda</taxon>
        <taxon>Insecta</taxon>
        <taxon>Pterygota</taxon>
        <taxon>Neoptera</taxon>
        <taxon>Endopterygota</taxon>
        <taxon>Lepidoptera</taxon>
        <taxon>Glossata</taxon>
        <taxon>Ditrysia</taxon>
        <taxon>Geometroidea</taxon>
        <taxon>Geometridae</taxon>
        <taxon>Larentiinae</taxon>
        <taxon>Operophtera</taxon>
    </lineage>
</organism>
<proteinExistence type="predicted"/>
<accession>A0A0L7KZ55</accession>
<gene>
    <name evidence="3" type="ORF">OBRU01_18509</name>
</gene>
<feature type="domain" description="FP protein C-terminal" evidence="2">
    <location>
        <begin position="217"/>
        <end position="268"/>
    </location>
</feature>
<protein>
    <recommendedName>
        <fullName evidence="2">FP protein C-terminal domain-containing protein</fullName>
    </recommendedName>
</protein>
<dbReference type="EMBL" id="JTDY01004312">
    <property type="protein sequence ID" value="KOB68304.1"/>
    <property type="molecule type" value="Genomic_DNA"/>
</dbReference>
<dbReference type="Pfam" id="PF25298">
    <property type="entry name" value="Baculo_FP_2nd"/>
    <property type="match status" value="1"/>
</dbReference>
<reference evidence="3 4" key="1">
    <citation type="journal article" date="2015" name="Genome Biol. Evol.">
        <title>The genome of winter moth (Operophtera brumata) provides a genomic perspective on sexual dimorphism and phenology.</title>
        <authorList>
            <person name="Derks M.F."/>
            <person name="Smit S."/>
            <person name="Salis L."/>
            <person name="Schijlen E."/>
            <person name="Bossers A."/>
            <person name="Mateman C."/>
            <person name="Pijl A.S."/>
            <person name="de Ridder D."/>
            <person name="Groenen M.A."/>
            <person name="Visser M.E."/>
            <person name="Megens H.J."/>
        </authorList>
    </citation>
    <scope>NUCLEOTIDE SEQUENCE [LARGE SCALE GENOMIC DNA]</scope>
    <source>
        <strain evidence="3">WM2013NL</strain>
        <tissue evidence="3">Head and thorax</tissue>
    </source>
</reference>
<sequence length="274" mass="31470">MWIEQAGNVFTDVCIWSSIVDPSESSLKPTTLSACYSTLVRLDDLESHIRELKTQSSTIQSTNTVIVKSVDNVTEQQSLMKNKIDGLETQRQDMCVYLNKLEDKIERFERNTVKTTIEIRQVPKQIKESKDNLYKVLKNLTNTFGLPLEKSELRDIYRQPSKATDTKSTIVVEFSNTFTKTDFLSIAKKRNKSARLCTKDLGIEGEQDPIFISEHLTSRARHLHFLARDVARSCHFSYCWTANGQVFLRKEEGGALVIVKSEEQLNEIRNEQKQ</sequence>
<evidence type="ECO:0000259" key="2">
    <source>
        <dbReference type="Pfam" id="PF25298"/>
    </source>
</evidence>
<evidence type="ECO:0000256" key="1">
    <source>
        <dbReference type="SAM" id="Coils"/>
    </source>
</evidence>
<dbReference type="InterPro" id="IPR057251">
    <property type="entry name" value="FP_C"/>
</dbReference>
<comment type="caution">
    <text evidence="3">The sequence shown here is derived from an EMBL/GenBank/DDBJ whole genome shotgun (WGS) entry which is preliminary data.</text>
</comment>
<keyword evidence="1" id="KW-0175">Coiled coil</keyword>
<feature type="coiled-coil region" evidence="1">
    <location>
        <begin position="70"/>
        <end position="118"/>
    </location>
</feature>